<name>A0ABY2HQ72_9SPHI</name>
<dbReference type="Gene3D" id="1.10.287.130">
    <property type="match status" value="1"/>
</dbReference>
<sequence length="90" mass="10118">MNRSDGILQWLNIKGKTETGKDGKAVKLIGVINDITNDKIIERHKDDFISIASHELKTPVTSLKGSVQMLQRDANRQSERTRRILIGFTG</sequence>
<dbReference type="InterPro" id="IPR003661">
    <property type="entry name" value="HisK_dim/P_dom"/>
</dbReference>
<gene>
    <name evidence="4" type="ORF">E3V97_19315</name>
</gene>
<dbReference type="Gene3D" id="2.10.70.100">
    <property type="match status" value="1"/>
</dbReference>
<proteinExistence type="predicted"/>
<comment type="catalytic activity">
    <reaction evidence="1">
        <text>ATP + protein L-histidine = ADP + protein N-phospho-L-histidine.</text>
        <dbReference type="EC" id="2.7.13.3"/>
    </reaction>
</comment>
<dbReference type="PROSITE" id="PS50113">
    <property type="entry name" value="PAC"/>
    <property type="match status" value="1"/>
</dbReference>
<keyword evidence="5" id="KW-1185">Reference proteome</keyword>
<dbReference type="InterPro" id="IPR000700">
    <property type="entry name" value="PAS-assoc_C"/>
</dbReference>
<protein>
    <recommendedName>
        <fullName evidence="2">histidine kinase</fullName>
        <ecNumber evidence="2">2.7.13.3</ecNumber>
    </recommendedName>
</protein>
<dbReference type="EC" id="2.7.13.3" evidence="2"/>
<dbReference type="EMBL" id="SOPX01000003">
    <property type="protein sequence ID" value="TFB30318.1"/>
    <property type="molecule type" value="Genomic_DNA"/>
</dbReference>
<dbReference type="SUPFAM" id="SSF47384">
    <property type="entry name" value="Homodimeric domain of signal transducing histidine kinase"/>
    <property type="match status" value="1"/>
</dbReference>
<dbReference type="Pfam" id="PF00512">
    <property type="entry name" value="HisKA"/>
    <property type="match status" value="1"/>
</dbReference>
<dbReference type="Proteomes" id="UP000297429">
    <property type="component" value="Unassembled WGS sequence"/>
</dbReference>
<dbReference type="InterPro" id="IPR036097">
    <property type="entry name" value="HisK_dim/P_sf"/>
</dbReference>
<comment type="caution">
    <text evidence="4">The sequence shown here is derived from an EMBL/GenBank/DDBJ whole genome shotgun (WGS) entry which is preliminary data.</text>
</comment>
<evidence type="ECO:0000256" key="2">
    <source>
        <dbReference type="ARBA" id="ARBA00012438"/>
    </source>
</evidence>
<feature type="domain" description="PAC" evidence="3">
    <location>
        <begin position="1"/>
        <end position="47"/>
    </location>
</feature>
<reference evidence="4 5" key="1">
    <citation type="submission" date="2019-03" db="EMBL/GenBank/DDBJ databases">
        <authorList>
            <person name="He R.-H."/>
        </authorList>
    </citation>
    <scope>NUCLEOTIDE SEQUENCE [LARGE SCALE GENOMIC DNA]</scope>
    <source>
        <strain evidence="4 5">DSM 19624</strain>
    </source>
</reference>
<organism evidence="4 5">
    <name type="scientific">Pedobacter alluvionis</name>
    <dbReference type="NCBI Taxonomy" id="475253"/>
    <lineage>
        <taxon>Bacteria</taxon>
        <taxon>Pseudomonadati</taxon>
        <taxon>Bacteroidota</taxon>
        <taxon>Sphingobacteriia</taxon>
        <taxon>Sphingobacteriales</taxon>
        <taxon>Sphingobacteriaceae</taxon>
        <taxon>Pedobacter</taxon>
    </lineage>
</organism>
<evidence type="ECO:0000313" key="5">
    <source>
        <dbReference type="Proteomes" id="UP000297429"/>
    </source>
</evidence>
<dbReference type="CDD" id="cd00082">
    <property type="entry name" value="HisKA"/>
    <property type="match status" value="1"/>
</dbReference>
<evidence type="ECO:0000259" key="3">
    <source>
        <dbReference type="PROSITE" id="PS50113"/>
    </source>
</evidence>
<evidence type="ECO:0000256" key="1">
    <source>
        <dbReference type="ARBA" id="ARBA00000085"/>
    </source>
</evidence>
<accession>A0ABY2HQ72</accession>
<evidence type="ECO:0000313" key="4">
    <source>
        <dbReference type="EMBL" id="TFB30318.1"/>
    </source>
</evidence>